<dbReference type="EMBL" id="VJVV01000004">
    <property type="protein sequence ID" value="TRO82307.1"/>
    <property type="molecule type" value="Genomic_DNA"/>
</dbReference>
<protein>
    <recommendedName>
        <fullName evidence="4">ABC-type transport auxiliary lipoprotein component domain-containing protein</fullName>
    </recommendedName>
</protein>
<sequence length="202" mass="22213">MNYLSLFVRTLAALVLCSTLGCVSGSGLDTRFAAKAVPEDICRVAVLPFENRTRNAEAGTLAYRVFSSELLASGALEVEPEGEVRLFMLRHRLLPGEVLDPSHYADLNQRLGVDAVVSGVVVEVGMDSAKAGETVPFVALQVNMFDARDGQRVLSTFHRRWGDDYRKAMHFGMVKTITGVLSHLSREVVEDWLKKGVGNCKR</sequence>
<dbReference type="OrthoDB" id="12703at2"/>
<evidence type="ECO:0000313" key="2">
    <source>
        <dbReference type="EMBL" id="TRO82307.1"/>
    </source>
</evidence>
<dbReference type="Proteomes" id="UP000317155">
    <property type="component" value="Unassembled WGS sequence"/>
</dbReference>
<keyword evidence="3" id="KW-1185">Reference proteome</keyword>
<dbReference type="RefSeq" id="WP_092057356.1">
    <property type="nucleotide sequence ID" value="NZ_FOJJ01000034.1"/>
</dbReference>
<reference evidence="2 3" key="1">
    <citation type="submission" date="2019-07" db="EMBL/GenBank/DDBJ databases">
        <title>Insights of Desulfuromonas acetexigens electromicrobiology.</title>
        <authorList>
            <person name="Katuri K."/>
            <person name="Sapireddy V."/>
            <person name="Shaw D.R."/>
            <person name="Saikaly P."/>
        </authorList>
    </citation>
    <scope>NUCLEOTIDE SEQUENCE [LARGE SCALE GENOMIC DNA]</scope>
    <source>
        <strain evidence="2 3">2873</strain>
    </source>
</reference>
<evidence type="ECO:0000313" key="3">
    <source>
        <dbReference type="Proteomes" id="UP000317155"/>
    </source>
</evidence>
<dbReference type="Gene3D" id="3.40.50.10610">
    <property type="entry name" value="ABC-type transport auxiliary lipoprotein component"/>
    <property type="match status" value="1"/>
</dbReference>
<evidence type="ECO:0008006" key="4">
    <source>
        <dbReference type="Google" id="ProtNLM"/>
    </source>
</evidence>
<keyword evidence="1" id="KW-0732">Signal</keyword>
<comment type="caution">
    <text evidence="2">The sequence shown here is derived from an EMBL/GenBank/DDBJ whole genome shotgun (WGS) entry which is preliminary data.</text>
</comment>
<gene>
    <name evidence="2" type="ORF">FL622_06945</name>
</gene>
<accession>A0A550JGH2</accession>
<dbReference type="AlphaFoldDB" id="A0A550JGH2"/>
<feature type="signal peptide" evidence="1">
    <location>
        <begin position="1"/>
        <end position="24"/>
    </location>
</feature>
<evidence type="ECO:0000256" key="1">
    <source>
        <dbReference type="SAM" id="SignalP"/>
    </source>
</evidence>
<proteinExistence type="predicted"/>
<organism evidence="2 3">
    <name type="scientific">Trichloromonas acetexigens</name>
    <dbReference type="NCBI Taxonomy" id="38815"/>
    <lineage>
        <taxon>Bacteria</taxon>
        <taxon>Pseudomonadati</taxon>
        <taxon>Thermodesulfobacteriota</taxon>
        <taxon>Desulfuromonadia</taxon>
        <taxon>Desulfuromonadales</taxon>
        <taxon>Trichloromonadaceae</taxon>
        <taxon>Trichloromonas</taxon>
    </lineage>
</organism>
<name>A0A550JGH2_9BACT</name>
<feature type="chain" id="PRO_5021742668" description="ABC-type transport auxiliary lipoprotein component domain-containing protein" evidence="1">
    <location>
        <begin position="25"/>
        <end position="202"/>
    </location>
</feature>